<reference evidence="2" key="2">
    <citation type="submission" date="2023-06" db="EMBL/GenBank/DDBJ databases">
        <authorList>
            <consortium name="Lawrence Berkeley National Laboratory"/>
            <person name="Haridas S."/>
            <person name="Hensen N."/>
            <person name="Bonometti L."/>
            <person name="Westerberg I."/>
            <person name="Brannstrom I.O."/>
            <person name="Guillou S."/>
            <person name="Cros-Aarteil S."/>
            <person name="Calhoun S."/>
            <person name="Kuo A."/>
            <person name="Mondo S."/>
            <person name="Pangilinan J."/>
            <person name="Riley R."/>
            <person name="LaButti K."/>
            <person name="Andreopoulos B."/>
            <person name="Lipzen A."/>
            <person name="Chen C."/>
            <person name="Yanf M."/>
            <person name="Daum C."/>
            <person name="Ng V."/>
            <person name="Clum A."/>
            <person name="Steindorff A."/>
            <person name="Ohm R."/>
            <person name="Martin F."/>
            <person name="Silar P."/>
            <person name="Natvig D."/>
            <person name="Lalanne C."/>
            <person name="Gautier V."/>
            <person name="Ament-velasquez S.L."/>
            <person name="Kruys A."/>
            <person name="Hutchinson M.I."/>
            <person name="Powell A.J."/>
            <person name="Barry K."/>
            <person name="Miller A.N."/>
            <person name="Grigoriev I.V."/>
            <person name="Debuchy R."/>
            <person name="Gladieux P."/>
            <person name="Thoren M.H."/>
            <person name="Johannesson H."/>
        </authorList>
    </citation>
    <scope>NUCLEOTIDE SEQUENCE</scope>
    <source>
        <strain evidence="2">CBS 232.78</strain>
    </source>
</reference>
<comment type="caution">
    <text evidence="2">The sequence shown here is derived from an EMBL/GenBank/DDBJ whole genome shotgun (WGS) entry which is preliminary data.</text>
</comment>
<organism evidence="2 3">
    <name type="scientific">Podospora didyma</name>
    <dbReference type="NCBI Taxonomy" id="330526"/>
    <lineage>
        <taxon>Eukaryota</taxon>
        <taxon>Fungi</taxon>
        <taxon>Dikarya</taxon>
        <taxon>Ascomycota</taxon>
        <taxon>Pezizomycotina</taxon>
        <taxon>Sordariomycetes</taxon>
        <taxon>Sordariomycetidae</taxon>
        <taxon>Sordariales</taxon>
        <taxon>Podosporaceae</taxon>
        <taxon>Podospora</taxon>
    </lineage>
</organism>
<feature type="compositionally biased region" description="Polar residues" evidence="1">
    <location>
        <begin position="206"/>
        <end position="218"/>
    </location>
</feature>
<gene>
    <name evidence="2" type="ORF">B0H63DRAFT_44489</name>
</gene>
<feature type="compositionally biased region" description="Low complexity" evidence="1">
    <location>
        <begin position="219"/>
        <end position="255"/>
    </location>
</feature>
<name>A0AAE0P6S9_9PEZI</name>
<sequence length="315" mass="33931">MKGFNHWMNHMTARDAQTYAQQEQEFYAVTLLYKKCFRDVESWRETIESAHKKIVNLYQELCQELDDSEMEQYLPWFKFWVRPNDLSTDDLAVCVVQEKAPFTAMSPLYRLFSRIDEIYVAGEANIATRQFTVDNNPKVLRSLGAILDGQSIHLKVLQKARDTMKEIRRQVQLKCDGERRGLRALPYPFLLAAAPVTDLDPFPVGNDSSAGDNSDEGYSSSLDGSDKGSSSPFPPSSSSSGSSTAPGPSSPNSSSGHGGGSSGGSGNTGGNDGKNASNGGNTTGNGGNGVGNGGAKTKKSGCPACGCTCRNWSGR</sequence>
<protein>
    <submittedName>
        <fullName evidence="2">Uncharacterized protein</fullName>
    </submittedName>
</protein>
<evidence type="ECO:0000313" key="3">
    <source>
        <dbReference type="Proteomes" id="UP001285441"/>
    </source>
</evidence>
<feature type="region of interest" description="Disordered" evidence="1">
    <location>
        <begin position="202"/>
        <end position="305"/>
    </location>
</feature>
<evidence type="ECO:0000256" key="1">
    <source>
        <dbReference type="SAM" id="MobiDB-lite"/>
    </source>
</evidence>
<feature type="compositionally biased region" description="Gly residues" evidence="1">
    <location>
        <begin position="281"/>
        <end position="294"/>
    </location>
</feature>
<dbReference type="EMBL" id="JAULSW010000001">
    <property type="protein sequence ID" value="KAK3394381.1"/>
    <property type="molecule type" value="Genomic_DNA"/>
</dbReference>
<keyword evidence="3" id="KW-1185">Reference proteome</keyword>
<dbReference type="AlphaFoldDB" id="A0AAE0P6S9"/>
<feature type="compositionally biased region" description="Gly residues" evidence="1">
    <location>
        <begin position="256"/>
        <end position="272"/>
    </location>
</feature>
<dbReference type="Proteomes" id="UP001285441">
    <property type="component" value="Unassembled WGS sequence"/>
</dbReference>
<evidence type="ECO:0000313" key="2">
    <source>
        <dbReference type="EMBL" id="KAK3394381.1"/>
    </source>
</evidence>
<reference evidence="2" key="1">
    <citation type="journal article" date="2023" name="Mol. Phylogenet. Evol.">
        <title>Genome-scale phylogeny and comparative genomics of the fungal order Sordariales.</title>
        <authorList>
            <person name="Hensen N."/>
            <person name="Bonometti L."/>
            <person name="Westerberg I."/>
            <person name="Brannstrom I.O."/>
            <person name="Guillou S."/>
            <person name="Cros-Aarteil S."/>
            <person name="Calhoun S."/>
            <person name="Haridas S."/>
            <person name="Kuo A."/>
            <person name="Mondo S."/>
            <person name="Pangilinan J."/>
            <person name="Riley R."/>
            <person name="LaButti K."/>
            <person name="Andreopoulos B."/>
            <person name="Lipzen A."/>
            <person name="Chen C."/>
            <person name="Yan M."/>
            <person name="Daum C."/>
            <person name="Ng V."/>
            <person name="Clum A."/>
            <person name="Steindorff A."/>
            <person name="Ohm R.A."/>
            <person name="Martin F."/>
            <person name="Silar P."/>
            <person name="Natvig D.O."/>
            <person name="Lalanne C."/>
            <person name="Gautier V."/>
            <person name="Ament-Velasquez S.L."/>
            <person name="Kruys A."/>
            <person name="Hutchinson M.I."/>
            <person name="Powell A.J."/>
            <person name="Barry K."/>
            <person name="Miller A.N."/>
            <person name="Grigoriev I.V."/>
            <person name="Debuchy R."/>
            <person name="Gladieux P."/>
            <person name="Hiltunen Thoren M."/>
            <person name="Johannesson H."/>
        </authorList>
    </citation>
    <scope>NUCLEOTIDE SEQUENCE</scope>
    <source>
        <strain evidence="2">CBS 232.78</strain>
    </source>
</reference>
<accession>A0AAE0P6S9</accession>
<proteinExistence type="predicted"/>